<feature type="binding site" evidence="9">
    <location>
        <position position="53"/>
    </location>
    <ligand>
        <name>NADPH</name>
        <dbReference type="ChEBI" id="CHEBI:57783"/>
    </ligand>
</feature>
<gene>
    <name evidence="9" type="primary">dxr</name>
    <name evidence="13" type="ORF">AHMF7605_23215</name>
</gene>
<dbReference type="InterPro" id="IPR036291">
    <property type="entry name" value="NAD(P)-bd_dom_sf"/>
</dbReference>
<dbReference type="SUPFAM" id="SSF51735">
    <property type="entry name" value="NAD(P)-binding Rossmann-fold domains"/>
    <property type="match status" value="1"/>
</dbReference>
<dbReference type="PANTHER" id="PTHR30525:SF0">
    <property type="entry name" value="1-DEOXY-D-XYLULOSE 5-PHOSPHATE REDUCTOISOMERASE, CHLOROPLASTIC"/>
    <property type="match status" value="1"/>
</dbReference>
<evidence type="ECO:0000256" key="5">
    <source>
        <dbReference type="ARBA" id="ARBA00023002"/>
    </source>
</evidence>
<feature type="binding site" evidence="9">
    <location>
        <position position="137"/>
    </location>
    <ligand>
        <name>NADPH</name>
        <dbReference type="ChEBI" id="CHEBI:57783"/>
    </ligand>
</feature>
<dbReference type="Gene3D" id="1.10.1740.10">
    <property type="match status" value="1"/>
</dbReference>
<evidence type="ECO:0000256" key="4">
    <source>
        <dbReference type="ARBA" id="ARBA00022857"/>
    </source>
</evidence>
<keyword evidence="7 9" id="KW-0414">Isoprene biosynthesis</keyword>
<accession>A0A2T2YL12</accession>
<comment type="catalytic activity">
    <reaction evidence="8">
        <text>2-C-methyl-D-erythritol 4-phosphate + NADP(+) = 1-deoxy-D-xylulose 5-phosphate + NADPH + H(+)</text>
        <dbReference type="Rhea" id="RHEA:13717"/>
        <dbReference type="ChEBI" id="CHEBI:15378"/>
        <dbReference type="ChEBI" id="CHEBI:57783"/>
        <dbReference type="ChEBI" id="CHEBI:57792"/>
        <dbReference type="ChEBI" id="CHEBI:58262"/>
        <dbReference type="ChEBI" id="CHEBI:58349"/>
        <dbReference type="EC" id="1.1.1.267"/>
    </reaction>
    <physiologicalReaction direction="right-to-left" evidence="8">
        <dbReference type="Rhea" id="RHEA:13719"/>
    </physiologicalReaction>
</comment>
<dbReference type="EMBL" id="PYFT01000001">
    <property type="protein sequence ID" value="PSR56206.1"/>
    <property type="molecule type" value="Genomic_DNA"/>
</dbReference>
<keyword evidence="4 9" id="KW-0521">NADP</keyword>
<feature type="binding site" evidence="9">
    <location>
        <position position="163"/>
    </location>
    <ligand>
        <name>Mn(2+)</name>
        <dbReference type="ChEBI" id="CHEBI:29035"/>
    </ligand>
</feature>
<dbReference type="InterPro" id="IPR013644">
    <property type="entry name" value="DXP_reductoisomerase_C"/>
</dbReference>
<keyword evidence="13" id="KW-0413">Isomerase</keyword>
<evidence type="ECO:0000259" key="10">
    <source>
        <dbReference type="Pfam" id="PF02670"/>
    </source>
</evidence>
<dbReference type="HAMAP" id="MF_00183">
    <property type="entry name" value="DXP_reductoisom"/>
    <property type="match status" value="1"/>
</dbReference>
<dbReference type="GO" id="GO:0070402">
    <property type="term" value="F:NADPH binding"/>
    <property type="evidence" value="ECO:0007669"/>
    <property type="project" value="InterPro"/>
</dbReference>
<evidence type="ECO:0000256" key="9">
    <source>
        <dbReference type="HAMAP-Rule" id="MF_00183"/>
    </source>
</evidence>
<keyword evidence="9" id="KW-0460">Magnesium</keyword>
<keyword evidence="3 9" id="KW-0479">Metal-binding</keyword>
<dbReference type="GO" id="GO:0030604">
    <property type="term" value="F:1-deoxy-D-xylulose-5-phosphate reductoisomerase activity"/>
    <property type="evidence" value="ECO:0007669"/>
    <property type="project" value="UniProtKB-UniRule"/>
</dbReference>
<comment type="similarity">
    <text evidence="2 9">Belongs to the DXR family.</text>
</comment>
<feature type="domain" description="DXP reductoisomerase C-terminal" evidence="12">
    <location>
        <begin position="274"/>
        <end position="390"/>
    </location>
</feature>
<dbReference type="InterPro" id="IPR036169">
    <property type="entry name" value="DXPR_C_sf"/>
</dbReference>
<evidence type="ECO:0000259" key="11">
    <source>
        <dbReference type="Pfam" id="PF08436"/>
    </source>
</evidence>
<reference evidence="13 14" key="1">
    <citation type="submission" date="2018-03" db="EMBL/GenBank/DDBJ databases">
        <title>Adhaeribacter sp. HMF7605 Genome sequencing and assembly.</title>
        <authorList>
            <person name="Kang H."/>
            <person name="Kang J."/>
            <person name="Cha I."/>
            <person name="Kim H."/>
            <person name="Joh K."/>
        </authorList>
    </citation>
    <scope>NUCLEOTIDE SEQUENCE [LARGE SCALE GENOMIC DNA]</scope>
    <source>
        <strain evidence="13 14">HMF7605</strain>
    </source>
</reference>
<feature type="binding site" evidence="9">
    <location>
        <position position="138"/>
    </location>
    <ligand>
        <name>1-deoxy-D-xylulose 5-phosphate</name>
        <dbReference type="ChEBI" id="CHEBI:57792"/>
    </ligand>
</feature>
<feature type="binding site" evidence="9">
    <location>
        <position position="28"/>
    </location>
    <ligand>
        <name>NADPH</name>
        <dbReference type="ChEBI" id="CHEBI:57783"/>
    </ligand>
</feature>
<evidence type="ECO:0000256" key="6">
    <source>
        <dbReference type="ARBA" id="ARBA00023211"/>
    </source>
</evidence>
<dbReference type="InterPro" id="IPR026877">
    <property type="entry name" value="DXPR_C"/>
</dbReference>
<dbReference type="Pfam" id="PF13288">
    <property type="entry name" value="DXPR_C"/>
    <property type="match status" value="1"/>
</dbReference>
<keyword evidence="14" id="KW-1185">Reference proteome</keyword>
<feature type="binding site" evidence="9">
    <location>
        <position position="231"/>
    </location>
    <ligand>
        <name>1-deoxy-D-xylulose 5-phosphate</name>
        <dbReference type="ChEBI" id="CHEBI:57792"/>
    </ligand>
</feature>
<feature type="binding site" evidence="9">
    <location>
        <position position="230"/>
    </location>
    <ligand>
        <name>1-deoxy-D-xylulose 5-phosphate</name>
        <dbReference type="ChEBI" id="CHEBI:57792"/>
    </ligand>
</feature>
<dbReference type="Proteomes" id="UP000240357">
    <property type="component" value="Unassembled WGS sequence"/>
</dbReference>
<feature type="binding site" evidence="9">
    <location>
        <position position="165"/>
    </location>
    <ligand>
        <name>Mn(2+)</name>
        <dbReference type="ChEBI" id="CHEBI:29035"/>
    </ligand>
</feature>
<dbReference type="UniPathway" id="UPA00056">
    <property type="reaction ID" value="UER00092"/>
</dbReference>
<evidence type="ECO:0000256" key="3">
    <source>
        <dbReference type="ARBA" id="ARBA00022723"/>
    </source>
</evidence>
<comment type="pathway">
    <text evidence="1 9">Isoprenoid biosynthesis; isopentenyl diphosphate biosynthesis via DXP pathway; isopentenyl diphosphate from 1-deoxy-D-xylulose 5-phosphate: step 1/6.</text>
</comment>
<name>A0A2T2YL12_9BACT</name>
<feature type="binding site" evidence="9">
    <location>
        <position position="189"/>
    </location>
    <ligand>
        <name>1-deoxy-D-xylulose 5-phosphate</name>
        <dbReference type="ChEBI" id="CHEBI:57792"/>
    </ligand>
</feature>
<dbReference type="SUPFAM" id="SSF55347">
    <property type="entry name" value="Glyceraldehyde-3-phosphate dehydrogenase-like, C-terminal domain"/>
    <property type="match status" value="1"/>
</dbReference>
<sequence>MPVRYKSTKKEKFNLKKRIALLGSTGSIGTQALEVIQSQPDAFEVEVLTANHNADLLIQQALVIKPNVVVICREELYDKVFDALYPHDIKVYAGKNALNSVVQMETIDLVLTAMVGYSGLEPTIKAIEAGKNIALANKETLVVAGQLITDLARDKGVNIYPVDSEHSAIFQCLAGEFHNPIEKIILTASGGPFRGKDRQYLSSVTREQALKHPNWEMGAKITIDSASLMNKGLEVIEAKWLFHLNNSQIEVIVHPQSIVHSLVQFKDGSLKAQLGLPDMKLPIQYALSYPYRLKNSFPRFDFMDYPQLTFEKPDLETFRNLALAFSAMERGGNAPCVLNAANEVVVNAFLENKIGFLQMSDIIESCLAKVAYIAGPALSDYVATDQETRRVAQGLIKL</sequence>
<dbReference type="SUPFAM" id="SSF69055">
    <property type="entry name" value="1-deoxy-D-xylulose-5-phosphate reductoisomerase, C-terminal domain"/>
    <property type="match status" value="1"/>
</dbReference>
<keyword evidence="6 9" id="KW-0464">Manganese</keyword>
<dbReference type="InterPro" id="IPR013512">
    <property type="entry name" value="DXP_reductoisomerase_N"/>
</dbReference>
<organism evidence="13 14">
    <name type="scientific">Adhaeribacter arboris</name>
    <dbReference type="NCBI Taxonomy" id="2072846"/>
    <lineage>
        <taxon>Bacteria</taxon>
        <taxon>Pseudomonadati</taxon>
        <taxon>Bacteroidota</taxon>
        <taxon>Cytophagia</taxon>
        <taxon>Cytophagales</taxon>
        <taxon>Hymenobacteraceae</taxon>
        <taxon>Adhaeribacter</taxon>
    </lineage>
</organism>
<dbReference type="Pfam" id="PF02670">
    <property type="entry name" value="DXP_reductoisom"/>
    <property type="match status" value="1"/>
</dbReference>
<feature type="domain" description="1-deoxy-D-xylulose 5-phosphate reductoisomerase N-terminal" evidence="10">
    <location>
        <begin position="19"/>
        <end position="145"/>
    </location>
</feature>
<dbReference type="Gene3D" id="3.40.50.720">
    <property type="entry name" value="NAD(P)-binding Rossmann-like Domain"/>
    <property type="match status" value="1"/>
</dbReference>
<keyword evidence="5 9" id="KW-0560">Oxidoreductase</keyword>
<dbReference type="GO" id="GO:0016853">
    <property type="term" value="F:isomerase activity"/>
    <property type="evidence" value="ECO:0007669"/>
    <property type="project" value="UniProtKB-KW"/>
</dbReference>
<feature type="binding site" evidence="9">
    <location>
        <position position="234"/>
    </location>
    <ligand>
        <name>1-deoxy-D-xylulose 5-phosphate</name>
        <dbReference type="ChEBI" id="CHEBI:57792"/>
    </ligand>
</feature>
<feature type="binding site" evidence="9">
    <location>
        <position position="26"/>
    </location>
    <ligand>
        <name>NADPH</name>
        <dbReference type="ChEBI" id="CHEBI:57783"/>
    </ligand>
</feature>
<proteinExistence type="inferred from homology"/>
<feature type="binding site" evidence="9">
    <location>
        <position position="27"/>
    </location>
    <ligand>
        <name>NADPH</name>
        <dbReference type="ChEBI" id="CHEBI:57783"/>
    </ligand>
</feature>
<comment type="caution">
    <text evidence="9">Lacks conserved residue(s) required for the propagation of feature annotation.</text>
</comment>
<evidence type="ECO:0000256" key="7">
    <source>
        <dbReference type="ARBA" id="ARBA00023229"/>
    </source>
</evidence>
<feature type="binding site" evidence="9">
    <location>
        <position position="139"/>
    </location>
    <ligand>
        <name>NADPH</name>
        <dbReference type="ChEBI" id="CHEBI:57783"/>
    </ligand>
</feature>
<dbReference type="GO" id="GO:0051484">
    <property type="term" value="P:isopentenyl diphosphate biosynthetic process, methylerythritol 4-phosphate pathway involved in terpenoid biosynthetic process"/>
    <property type="evidence" value="ECO:0007669"/>
    <property type="project" value="TreeGrafter"/>
</dbReference>
<dbReference type="AlphaFoldDB" id="A0A2T2YL12"/>
<dbReference type="EC" id="1.1.1.267" evidence="9"/>
<feature type="binding site" evidence="9">
    <location>
        <position position="25"/>
    </location>
    <ligand>
        <name>NADPH</name>
        <dbReference type="ChEBI" id="CHEBI:57783"/>
    </ligand>
</feature>
<dbReference type="InterPro" id="IPR003821">
    <property type="entry name" value="DXP_reductoisomerase"/>
</dbReference>
<dbReference type="FunFam" id="3.40.50.720:FF:000045">
    <property type="entry name" value="1-deoxy-D-xylulose 5-phosphate reductoisomerase"/>
    <property type="match status" value="1"/>
</dbReference>
<dbReference type="NCBIfam" id="TIGR00243">
    <property type="entry name" value="Dxr"/>
    <property type="match status" value="1"/>
</dbReference>
<dbReference type="NCBIfam" id="NF009114">
    <property type="entry name" value="PRK12464.1"/>
    <property type="match status" value="1"/>
</dbReference>
<dbReference type="GO" id="GO:0030145">
    <property type="term" value="F:manganese ion binding"/>
    <property type="evidence" value="ECO:0007669"/>
    <property type="project" value="TreeGrafter"/>
</dbReference>
<evidence type="ECO:0000256" key="2">
    <source>
        <dbReference type="ARBA" id="ARBA00006825"/>
    </source>
</evidence>
<feature type="domain" description="1-deoxy-D-xylulose 5-phosphate reductoisomerase C-terminal" evidence="11">
    <location>
        <begin position="159"/>
        <end position="242"/>
    </location>
</feature>
<evidence type="ECO:0000313" key="14">
    <source>
        <dbReference type="Proteomes" id="UP000240357"/>
    </source>
</evidence>
<feature type="binding site" evidence="9">
    <location>
        <position position="218"/>
    </location>
    <ligand>
        <name>NADPH</name>
        <dbReference type="ChEBI" id="CHEBI:57783"/>
    </ligand>
</feature>
<evidence type="ECO:0000259" key="12">
    <source>
        <dbReference type="Pfam" id="PF13288"/>
    </source>
</evidence>
<dbReference type="PIRSF" id="PIRSF006205">
    <property type="entry name" value="Dxp_reductismrs"/>
    <property type="match status" value="1"/>
</dbReference>
<comment type="caution">
    <text evidence="13">The sequence shown here is derived from an EMBL/GenBank/DDBJ whole genome shotgun (WGS) entry which is preliminary data.</text>
</comment>
<protein>
    <recommendedName>
        <fullName evidence="9">1-deoxy-D-xylulose 5-phosphate reductoisomerase</fullName>
        <shortName evidence="9">DXP reductoisomerase</shortName>
        <ecNumber evidence="9">1.1.1.267</ecNumber>
    </recommendedName>
    <alternativeName>
        <fullName evidence="9">1-deoxyxylulose-5-phosphate reductoisomerase</fullName>
    </alternativeName>
    <alternativeName>
        <fullName evidence="9">2-C-methyl-D-erythritol 4-phosphate synthase</fullName>
    </alternativeName>
</protein>
<comment type="cofactor">
    <cofactor evidence="9">
        <name>Mg(2+)</name>
        <dbReference type="ChEBI" id="CHEBI:18420"/>
    </cofactor>
    <cofactor evidence="9">
        <name>Mn(2+)</name>
        <dbReference type="ChEBI" id="CHEBI:29035"/>
    </cofactor>
</comment>
<dbReference type="OrthoDB" id="9806546at2"/>
<comment type="function">
    <text evidence="9">Catalyzes the NADPH-dependent rearrangement and reduction of 1-deoxy-D-xylulose-5-phosphate (DXP) to 2-C-methyl-D-erythritol 4-phosphate (MEP).</text>
</comment>
<dbReference type="PANTHER" id="PTHR30525">
    <property type="entry name" value="1-DEOXY-D-XYLULOSE 5-PHOSPHATE REDUCTOISOMERASE"/>
    <property type="match status" value="1"/>
</dbReference>
<feature type="binding site" evidence="9">
    <location>
        <position position="165"/>
    </location>
    <ligand>
        <name>1-deoxy-D-xylulose 5-phosphate</name>
        <dbReference type="ChEBI" id="CHEBI:57792"/>
    </ligand>
</feature>
<feature type="binding site" evidence="9">
    <location>
        <position position="234"/>
    </location>
    <ligand>
        <name>Mn(2+)</name>
        <dbReference type="ChEBI" id="CHEBI:29035"/>
    </ligand>
</feature>
<feature type="binding site" evidence="9">
    <location>
        <position position="225"/>
    </location>
    <ligand>
        <name>1-deoxy-D-xylulose 5-phosphate</name>
        <dbReference type="ChEBI" id="CHEBI:57792"/>
    </ligand>
</feature>
<evidence type="ECO:0000256" key="8">
    <source>
        <dbReference type="ARBA" id="ARBA00048543"/>
    </source>
</evidence>
<dbReference type="Pfam" id="PF08436">
    <property type="entry name" value="DXP_redisom_C"/>
    <property type="match status" value="1"/>
</dbReference>
<evidence type="ECO:0000256" key="1">
    <source>
        <dbReference type="ARBA" id="ARBA00005094"/>
    </source>
</evidence>
<evidence type="ECO:0000313" key="13">
    <source>
        <dbReference type="EMBL" id="PSR56206.1"/>
    </source>
</evidence>
<feature type="binding site" evidence="9">
    <location>
        <position position="212"/>
    </location>
    <ligand>
        <name>1-deoxy-D-xylulose 5-phosphate</name>
        <dbReference type="ChEBI" id="CHEBI:57792"/>
    </ligand>
</feature>
<feature type="binding site" evidence="9">
    <location>
        <position position="164"/>
    </location>
    <ligand>
        <name>1-deoxy-D-xylulose 5-phosphate</name>
        <dbReference type="ChEBI" id="CHEBI:57792"/>
    </ligand>
</feature>